<feature type="domain" description="GGDEF" evidence="3">
    <location>
        <begin position="549"/>
        <end position="672"/>
    </location>
</feature>
<protein>
    <submittedName>
        <fullName evidence="4">GGDEF domain-containing protein</fullName>
    </submittedName>
</protein>
<dbReference type="GO" id="GO:0043709">
    <property type="term" value="P:cell adhesion involved in single-species biofilm formation"/>
    <property type="evidence" value="ECO:0007669"/>
    <property type="project" value="TreeGrafter"/>
</dbReference>
<feature type="transmembrane region" description="Helical" evidence="2">
    <location>
        <begin position="122"/>
        <end position="142"/>
    </location>
</feature>
<proteinExistence type="predicted"/>
<dbReference type="InterPro" id="IPR043128">
    <property type="entry name" value="Rev_trsase/Diguanyl_cyclase"/>
</dbReference>
<feature type="region of interest" description="Disordered" evidence="1">
    <location>
        <begin position="324"/>
        <end position="345"/>
    </location>
</feature>
<dbReference type="Gene3D" id="3.30.70.270">
    <property type="match status" value="2"/>
</dbReference>
<organism evidence="4 5">
    <name type="scientific">Cellulomonas fimi</name>
    <dbReference type="NCBI Taxonomy" id="1708"/>
    <lineage>
        <taxon>Bacteria</taxon>
        <taxon>Bacillati</taxon>
        <taxon>Actinomycetota</taxon>
        <taxon>Actinomycetes</taxon>
        <taxon>Micrococcales</taxon>
        <taxon>Cellulomonadaceae</taxon>
        <taxon>Cellulomonas</taxon>
    </lineage>
</organism>
<dbReference type="Pfam" id="PF00990">
    <property type="entry name" value="GGDEF"/>
    <property type="match status" value="2"/>
</dbReference>
<feature type="transmembrane region" description="Helical" evidence="2">
    <location>
        <begin position="98"/>
        <end position="117"/>
    </location>
</feature>
<evidence type="ECO:0000256" key="1">
    <source>
        <dbReference type="SAM" id="MobiDB-lite"/>
    </source>
</evidence>
<dbReference type="InterPro" id="IPR050469">
    <property type="entry name" value="Diguanylate_Cyclase"/>
</dbReference>
<evidence type="ECO:0000256" key="2">
    <source>
        <dbReference type="SAM" id="Phobius"/>
    </source>
</evidence>
<feature type="transmembrane region" description="Helical" evidence="2">
    <location>
        <begin position="148"/>
        <end position="166"/>
    </location>
</feature>
<dbReference type="RefSeq" id="WP_169324604.1">
    <property type="nucleotide sequence ID" value="NZ_JABCJJ010000010.1"/>
</dbReference>
<dbReference type="EMBL" id="JABCJJ010000010">
    <property type="protein sequence ID" value="NMR20227.1"/>
    <property type="molecule type" value="Genomic_DNA"/>
</dbReference>
<reference evidence="4 5" key="1">
    <citation type="submission" date="2020-04" db="EMBL/GenBank/DDBJ databases">
        <title>Sequencing and Assembly of C. fimi.</title>
        <authorList>
            <person name="Ramsey A.R."/>
        </authorList>
    </citation>
    <scope>NUCLEOTIDE SEQUENCE [LARGE SCALE GENOMIC DNA]</scope>
    <source>
        <strain evidence="4 5">SB</strain>
    </source>
</reference>
<sequence length="673" mass="70788">MSSRKPDGRRKVALVIRRAAIGLSASMALTVPYLWGTWEDANRPQMLILTASLLVVGLAALVAVLRLSRLRASVVVAPSLSFLTLAAFAALAYLDGGIASPLGTLPLAGITLLAIVVSWRWFLVYGAVGLGGYLVVAMVGGPAPPGHAVAYTAGFAMLAGVCSFHAHSLRSMRSRLAAMADLDPLTGCLNRGAFDRRVAQEVARAARSGQPVTVVLFDLDDFKETNDALGHGAGDELLRWTGQTLKAGVRTHDAVGRVGGDEFAAVLTGGTPGQAAAVSERLRNLLADHVRSSVGYATYPTDGVGPDELRRIADERLYADKVSSGRSAREPVAAPAEGSVTRTPAVARTERQRHAVAQMGWLSAFSFAVGAYYVAAFDRPQATVLLVLALVGAAIGLGVVLSAGRMAQSRRGLRYLNAVTVLEVVLCAVIVVRDGGVESPTSLGLLNTIPLIALSAPLRIAIPAIGALSVVYVAIGATIGSPEPWFVGATMMIFLALAVACGTHGRYAALQRRRLTALSRTDALTGALNRRGFDEQFTAALSRVARTPAPLSLLLLDLDDFKAVNDTHGHAAGDELLRWVTDRLTAAVRAGDGVGRLGGDEFAVLLPDCSAADAARQAERIRDLLGARIGCSTGTATLGVDGGDQEELYLHADRALYEHKAQARRRVEAPVER</sequence>
<feature type="transmembrane region" description="Helical" evidence="2">
    <location>
        <begin position="47"/>
        <end position="65"/>
    </location>
</feature>
<keyword evidence="2" id="KW-0472">Membrane</keyword>
<dbReference type="Proteomes" id="UP000562124">
    <property type="component" value="Unassembled WGS sequence"/>
</dbReference>
<feature type="domain" description="GGDEF" evidence="3">
    <location>
        <begin position="210"/>
        <end position="334"/>
    </location>
</feature>
<evidence type="ECO:0000259" key="3">
    <source>
        <dbReference type="PROSITE" id="PS50887"/>
    </source>
</evidence>
<dbReference type="SUPFAM" id="SSF55073">
    <property type="entry name" value="Nucleotide cyclase"/>
    <property type="match status" value="2"/>
</dbReference>
<comment type="caution">
    <text evidence="4">The sequence shown here is derived from an EMBL/GenBank/DDBJ whole genome shotgun (WGS) entry which is preliminary data.</text>
</comment>
<dbReference type="AlphaFoldDB" id="A0A7Y0M0J3"/>
<dbReference type="PROSITE" id="PS50887">
    <property type="entry name" value="GGDEF"/>
    <property type="match status" value="2"/>
</dbReference>
<evidence type="ECO:0000313" key="5">
    <source>
        <dbReference type="Proteomes" id="UP000562124"/>
    </source>
</evidence>
<dbReference type="GO" id="GO:1902201">
    <property type="term" value="P:negative regulation of bacterial-type flagellum-dependent cell motility"/>
    <property type="evidence" value="ECO:0007669"/>
    <property type="project" value="TreeGrafter"/>
</dbReference>
<feature type="transmembrane region" description="Helical" evidence="2">
    <location>
        <begin position="415"/>
        <end position="432"/>
    </location>
</feature>
<dbReference type="NCBIfam" id="TIGR00254">
    <property type="entry name" value="GGDEF"/>
    <property type="match status" value="2"/>
</dbReference>
<feature type="transmembrane region" description="Helical" evidence="2">
    <location>
        <begin position="72"/>
        <end position="92"/>
    </location>
</feature>
<dbReference type="SMART" id="SM00267">
    <property type="entry name" value="GGDEF"/>
    <property type="match status" value="2"/>
</dbReference>
<feature type="transmembrane region" description="Helical" evidence="2">
    <location>
        <begin position="382"/>
        <end position="403"/>
    </location>
</feature>
<dbReference type="GO" id="GO:0052621">
    <property type="term" value="F:diguanylate cyclase activity"/>
    <property type="evidence" value="ECO:0007669"/>
    <property type="project" value="TreeGrafter"/>
</dbReference>
<feature type="transmembrane region" description="Helical" evidence="2">
    <location>
        <begin position="355"/>
        <end position="376"/>
    </location>
</feature>
<keyword evidence="2" id="KW-0812">Transmembrane</keyword>
<keyword evidence="5" id="KW-1185">Reference proteome</keyword>
<accession>A0A7Y0M0J3</accession>
<feature type="transmembrane region" description="Helical" evidence="2">
    <location>
        <begin position="12"/>
        <end position="35"/>
    </location>
</feature>
<dbReference type="InterPro" id="IPR029787">
    <property type="entry name" value="Nucleotide_cyclase"/>
</dbReference>
<evidence type="ECO:0000313" key="4">
    <source>
        <dbReference type="EMBL" id="NMR20227.1"/>
    </source>
</evidence>
<keyword evidence="2" id="KW-1133">Transmembrane helix</keyword>
<feature type="transmembrane region" description="Helical" evidence="2">
    <location>
        <begin position="452"/>
        <end position="473"/>
    </location>
</feature>
<name>A0A7Y0M0J3_CELFI</name>
<dbReference type="PANTHER" id="PTHR45138">
    <property type="entry name" value="REGULATORY COMPONENTS OF SENSORY TRANSDUCTION SYSTEM"/>
    <property type="match status" value="1"/>
</dbReference>
<feature type="transmembrane region" description="Helical" evidence="2">
    <location>
        <begin position="485"/>
        <end position="505"/>
    </location>
</feature>
<dbReference type="FunFam" id="3.30.70.270:FF:000001">
    <property type="entry name" value="Diguanylate cyclase domain protein"/>
    <property type="match status" value="1"/>
</dbReference>
<dbReference type="GO" id="GO:0005886">
    <property type="term" value="C:plasma membrane"/>
    <property type="evidence" value="ECO:0007669"/>
    <property type="project" value="TreeGrafter"/>
</dbReference>
<dbReference type="CDD" id="cd01949">
    <property type="entry name" value="GGDEF"/>
    <property type="match status" value="2"/>
</dbReference>
<gene>
    <name evidence="4" type="ORF">HIR71_08350</name>
</gene>
<dbReference type="PANTHER" id="PTHR45138:SF9">
    <property type="entry name" value="DIGUANYLATE CYCLASE DGCM-RELATED"/>
    <property type="match status" value="1"/>
</dbReference>
<dbReference type="InterPro" id="IPR000160">
    <property type="entry name" value="GGDEF_dom"/>
</dbReference>